<evidence type="ECO:0000256" key="1">
    <source>
        <dbReference type="ARBA" id="ARBA00003937"/>
    </source>
</evidence>
<evidence type="ECO:0000259" key="12">
    <source>
        <dbReference type="Pfam" id="PF01648"/>
    </source>
</evidence>
<comment type="caution">
    <text evidence="14">The sequence shown here is derived from an EMBL/GenBank/DDBJ whole genome shotgun (WGS) entry which is preliminary data.</text>
</comment>
<dbReference type="EMBL" id="JAWJZI010000012">
    <property type="protein sequence ID" value="MDV5171346.1"/>
    <property type="molecule type" value="Genomic_DNA"/>
</dbReference>
<proteinExistence type="inferred from homology"/>
<evidence type="ECO:0000259" key="13">
    <source>
        <dbReference type="Pfam" id="PF17837"/>
    </source>
</evidence>
<comment type="function">
    <text evidence="1">Involved in the biosynthesis of the siderophore enterobactin (enterochelin), which is a macrocyclic trimeric lactone of N-(2,3-dihydroxybenzoyl)-serine. The serine trilactone serves as a scaffolding for the three catechol functionalities that provide hexadentate coordination for the tightly ligated iron(2+) atoms. Plays an essential role in the assembly of the enterobactin by catalyzing the transfer of the 4'-phosphopantetheine (Ppant) moiety from coenzyme A to the apo-domains of both EntB (ArCP domain) and EntF (PCP domain) to yield their holo-forms which make them competent for the activation of 2,3-dihydroxybenzoate (DHB) and L-serine, respectively.</text>
</comment>
<organism evidence="14 15">
    <name type="scientific">Photobacterium rosenbergii</name>
    <dbReference type="NCBI Taxonomy" id="294936"/>
    <lineage>
        <taxon>Bacteria</taxon>
        <taxon>Pseudomonadati</taxon>
        <taxon>Pseudomonadota</taxon>
        <taxon>Gammaproteobacteria</taxon>
        <taxon>Vibrionales</taxon>
        <taxon>Vibrionaceae</taxon>
        <taxon>Photobacterium</taxon>
    </lineage>
</organism>
<evidence type="ECO:0000256" key="4">
    <source>
        <dbReference type="ARBA" id="ARBA00011503"/>
    </source>
</evidence>
<dbReference type="PRINTS" id="PR01399">
    <property type="entry name" value="ENTSNTHTASED"/>
</dbReference>
<dbReference type="Proteomes" id="UP001186452">
    <property type="component" value="Unassembled WGS sequence"/>
</dbReference>
<keyword evidence="15" id="KW-1185">Reference proteome</keyword>
<evidence type="ECO:0000256" key="3">
    <source>
        <dbReference type="ARBA" id="ARBA00008342"/>
    </source>
</evidence>
<comment type="subunit">
    <text evidence="4">EntB, EntD, EntE, and EntF form a multienzyme complex called enterobactin synthase.</text>
</comment>
<comment type="similarity">
    <text evidence="3">Belongs to the P-Pant transferase superfamily. EntD family.</text>
</comment>
<dbReference type="InterPro" id="IPR037143">
    <property type="entry name" value="4-PPantetheinyl_Trfase_dom_sf"/>
</dbReference>
<evidence type="ECO:0000256" key="8">
    <source>
        <dbReference type="ARBA" id="ARBA00029894"/>
    </source>
</evidence>
<name>A0ABU3ZML8_9GAMM</name>
<dbReference type="InterPro" id="IPR003542">
    <property type="entry name" value="Enbac_synth_compD-like"/>
</dbReference>
<feature type="domain" description="4'-phosphopantetheinyl transferase" evidence="12">
    <location>
        <begin position="115"/>
        <end position="196"/>
    </location>
</feature>
<evidence type="ECO:0000256" key="7">
    <source>
        <dbReference type="ARBA" id="ARBA00023191"/>
    </source>
</evidence>
<dbReference type="GO" id="GO:0016740">
    <property type="term" value="F:transferase activity"/>
    <property type="evidence" value="ECO:0007669"/>
    <property type="project" value="UniProtKB-KW"/>
</dbReference>
<dbReference type="InterPro" id="IPR041354">
    <property type="entry name" value="4PPT_N"/>
</dbReference>
<evidence type="ECO:0000256" key="5">
    <source>
        <dbReference type="ARBA" id="ARBA00019087"/>
    </source>
</evidence>
<dbReference type="SUPFAM" id="SSF56214">
    <property type="entry name" value="4'-phosphopantetheinyl transferase"/>
    <property type="match status" value="1"/>
</dbReference>
<protein>
    <recommendedName>
        <fullName evidence="5">Enterobactin synthase component D</fullName>
    </recommendedName>
    <alternativeName>
        <fullName evidence="8">4'-phosphopantetheinyl transferase EntD</fullName>
    </alternativeName>
    <alternativeName>
        <fullName evidence="9">Enterochelin synthase D</fullName>
    </alternativeName>
</protein>
<comment type="catalytic activity">
    <reaction evidence="10">
        <text>apo-[aryl-carrier protein] + CoA = holo-[aryl-carrier protein] + adenosine 3',5'-bisphosphate + H(+)</text>
        <dbReference type="Rhea" id="RHEA:48404"/>
        <dbReference type="Rhea" id="RHEA-COMP:15903"/>
        <dbReference type="Rhea" id="RHEA-COMP:17557"/>
        <dbReference type="ChEBI" id="CHEBI:15378"/>
        <dbReference type="ChEBI" id="CHEBI:29999"/>
        <dbReference type="ChEBI" id="CHEBI:57287"/>
        <dbReference type="ChEBI" id="CHEBI:58343"/>
        <dbReference type="ChEBI" id="CHEBI:64479"/>
    </reaction>
</comment>
<evidence type="ECO:0000256" key="9">
    <source>
        <dbReference type="ARBA" id="ARBA00031996"/>
    </source>
</evidence>
<evidence type="ECO:0000256" key="10">
    <source>
        <dbReference type="ARBA" id="ARBA00049176"/>
    </source>
</evidence>
<keyword evidence="7" id="KW-0259">Enterobactin biosynthesis</keyword>
<gene>
    <name evidence="14" type="ORF">R2X38_20305</name>
</gene>
<evidence type="ECO:0000256" key="11">
    <source>
        <dbReference type="ARBA" id="ARBA00049191"/>
    </source>
</evidence>
<evidence type="ECO:0000313" key="14">
    <source>
        <dbReference type="EMBL" id="MDV5171346.1"/>
    </source>
</evidence>
<dbReference type="InterPro" id="IPR008278">
    <property type="entry name" value="4-PPantetheinyl_Trfase_dom"/>
</dbReference>
<dbReference type="Pfam" id="PF17837">
    <property type="entry name" value="4PPT_N"/>
    <property type="match status" value="1"/>
</dbReference>
<keyword evidence="6 14" id="KW-0808">Transferase</keyword>
<comment type="catalytic activity">
    <reaction evidence="11">
        <text>apo-[peptidyl-carrier protein] + CoA = holo-[peptidyl-carrier protein] + adenosine 3',5'-bisphosphate + H(+)</text>
        <dbReference type="Rhea" id="RHEA:46228"/>
        <dbReference type="Rhea" id="RHEA-COMP:11479"/>
        <dbReference type="Rhea" id="RHEA-COMP:11480"/>
        <dbReference type="ChEBI" id="CHEBI:15378"/>
        <dbReference type="ChEBI" id="CHEBI:29999"/>
        <dbReference type="ChEBI" id="CHEBI:57287"/>
        <dbReference type="ChEBI" id="CHEBI:58343"/>
        <dbReference type="ChEBI" id="CHEBI:64479"/>
    </reaction>
</comment>
<dbReference type="RefSeq" id="WP_317524171.1">
    <property type="nucleotide sequence ID" value="NZ_JAWJZI010000012.1"/>
</dbReference>
<dbReference type="PANTHER" id="PTHR38096:SF1">
    <property type="entry name" value="ENTEROBACTIN SYNTHASE COMPONENT D"/>
    <property type="match status" value="1"/>
</dbReference>
<dbReference type="Pfam" id="PF01648">
    <property type="entry name" value="ACPS"/>
    <property type="match status" value="1"/>
</dbReference>
<dbReference type="PANTHER" id="PTHR38096">
    <property type="entry name" value="ENTEROBACTIN SYNTHASE COMPONENT D"/>
    <property type="match status" value="1"/>
</dbReference>
<feature type="domain" description="4'-phosphopantetheinyl transferase N-terminal" evidence="13">
    <location>
        <begin position="45"/>
        <end position="107"/>
    </location>
</feature>
<evidence type="ECO:0000256" key="2">
    <source>
        <dbReference type="ARBA" id="ARBA00004993"/>
    </source>
</evidence>
<comment type="pathway">
    <text evidence="2">Siderophore biosynthesis; enterobactin biosynthesis.</text>
</comment>
<dbReference type="Gene3D" id="3.90.470.20">
    <property type="entry name" value="4'-phosphopantetheinyl transferase domain"/>
    <property type="match status" value="1"/>
</dbReference>
<accession>A0ABU3ZML8</accession>
<sequence length="232" mass="26473">MTFIYNRQELELPYLEAYCEVCQFETDRYQPSDFERYGVLCPEEIAGSVGKRQAEYLAGRYMAKSALQQLGFEDTQVGRGSLREPVWPHGVVGSISHSSGYAACVVASSDDPCAGIGLDIESLIKPDVYQNFTDVVISQGEKLKMKDANIEEDLFHTLLFSAKEAIFKALFQQVRRYFDFLDVSLTLIDHLSLCFRLNVDLGEKLPVGTQIKVYWMKQQSRIITYTHSQYIY</sequence>
<evidence type="ECO:0000256" key="6">
    <source>
        <dbReference type="ARBA" id="ARBA00022679"/>
    </source>
</evidence>
<reference evidence="14 15" key="1">
    <citation type="submission" date="2023-10" db="EMBL/GenBank/DDBJ databases">
        <title>Marine bacteria isolated from horseshoe crab.</title>
        <authorList>
            <person name="Cheng T.H."/>
        </authorList>
    </citation>
    <scope>NUCLEOTIDE SEQUENCE [LARGE SCALE GENOMIC DNA]</scope>
    <source>
        <strain evidence="14 15">HSC6</strain>
    </source>
</reference>
<evidence type="ECO:0000313" key="15">
    <source>
        <dbReference type="Proteomes" id="UP001186452"/>
    </source>
</evidence>